<evidence type="ECO:0000256" key="1">
    <source>
        <dbReference type="SAM" id="MobiDB-lite"/>
    </source>
</evidence>
<comment type="caution">
    <text evidence="2">The sequence shown here is derived from an EMBL/GenBank/DDBJ whole genome shotgun (WGS) entry which is preliminary data.</text>
</comment>
<dbReference type="Proteomes" id="UP001597097">
    <property type="component" value="Unassembled WGS sequence"/>
</dbReference>
<proteinExistence type="predicted"/>
<evidence type="ECO:0000313" key="2">
    <source>
        <dbReference type="EMBL" id="MFD1547059.1"/>
    </source>
</evidence>
<reference evidence="3" key="1">
    <citation type="journal article" date="2019" name="Int. J. Syst. Evol. Microbiol.">
        <title>The Global Catalogue of Microorganisms (GCM) 10K type strain sequencing project: providing services to taxonomists for standard genome sequencing and annotation.</title>
        <authorList>
            <consortium name="The Broad Institute Genomics Platform"/>
            <consortium name="The Broad Institute Genome Sequencing Center for Infectious Disease"/>
            <person name="Wu L."/>
            <person name="Ma J."/>
        </authorList>
    </citation>
    <scope>NUCLEOTIDE SEQUENCE [LARGE SCALE GENOMIC DNA]</scope>
    <source>
        <strain evidence="3">CGMCC 1.15399</strain>
    </source>
</reference>
<sequence>MGFRARWTEEQFEEWFHARFDQWIAERFGELLKAELGQRMPEWADRVDSRFQEGFDTQFVARFDSRFKDRIGAWQDGELKKGFDTWVEHWFDHLFTVWANTWADGADFRERFDQRFDLLFKEKFEEKLDEVVQARVANRVHDLIDLRIEQWLTLVRKRLLAPDEITADEPGDETVDHEQPPDVPDGQAAPTATAGQLAEYLAKKPVGVQQIRRLLRGKEIPGQRPATYPLDEAASALLLRKGRHTKGPKRDADTTEKGENSAAP</sequence>
<accession>A0ABW4GXC9</accession>
<protein>
    <submittedName>
        <fullName evidence="2">Uncharacterized protein</fullName>
    </submittedName>
</protein>
<feature type="region of interest" description="Disordered" evidence="1">
    <location>
        <begin position="217"/>
        <end position="264"/>
    </location>
</feature>
<organism evidence="2 3">
    <name type="scientific">Nonomuraea guangzhouensis</name>
    <dbReference type="NCBI Taxonomy" id="1291555"/>
    <lineage>
        <taxon>Bacteria</taxon>
        <taxon>Bacillati</taxon>
        <taxon>Actinomycetota</taxon>
        <taxon>Actinomycetes</taxon>
        <taxon>Streptosporangiales</taxon>
        <taxon>Streptosporangiaceae</taxon>
        <taxon>Nonomuraea</taxon>
    </lineage>
</organism>
<evidence type="ECO:0000313" key="3">
    <source>
        <dbReference type="Proteomes" id="UP001597097"/>
    </source>
</evidence>
<dbReference type="RefSeq" id="WP_219536534.1">
    <property type="nucleotide sequence ID" value="NZ_JAHKRM010000031.1"/>
</dbReference>
<gene>
    <name evidence="2" type="ORF">ACFSJ0_59175</name>
</gene>
<dbReference type="EMBL" id="JBHUCM010000070">
    <property type="protein sequence ID" value="MFD1547059.1"/>
    <property type="molecule type" value="Genomic_DNA"/>
</dbReference>
<keyword evidence="3" id="KW-1185">Reference proteome</keyword>
<feature type="region of interest" description="Disordered" evidence="1">
    <location>
        <begin position="165"/>
        <end position="192"/>
    </location>
</feature>
<feature type="compositionally biased region" description="Basic and acidic residues" evidence="1">
    <location>
        <begin position="248"/>
        <end position="264"/>
    </location>
</feature>
<name>A0ABW4GXC9_9ACTN</name>